<dbReference type="EMBL" id="NIBQ01000002">
    <property type="protein sequence ID" value="OUZ32749.1"/>
    <property type="molecule type" value="Genomic_DNA"/>
</dbReference>
<keyword evidence="8" id="KW-1185">Reference proteome</keyword>
<name>A0A200J7E4_9ENTE</name>
<dbReference type="SUPFAM" id="SSF46689">
    <property type="entry name" value="Homeodomain-like"/>
    <property type="match status" value="1"/>
</dbReference>
<evidence type="ECO:0000313" key="8">
    <source>
        <dbReference type="Proteomes" id="UP000196151"/>
    </source>
</evidence>
<protein>
    <recommendedName>
        <fullName evidence="9">Phosphosugar-binding transcriptional regulator</fullName>
    </recommendedName>
</protein>
<evidence type="ECO:0000256" key="1">
    <source>
        <dbReference type="ARBA" id="ARBA00023015"/>
    </source>
</evidence>
<accession>A0A200J7E4</accession>
<evidence type="ECO:0000256" key="2">
    <source>
        <dbReference type="ARBA" id="ARBA00023125"/>
    </source>
</evidence>
<dbReference type="Gene3D" id="1.10.10.10">
    <property type="entry name" value="Winged helix-like DNA-binding domain superfamily/Winged helix DNA-binding domain"/>
    <property type="match status" value="1"/>
</dbReference>
<keyword evidence="3" id="KW-0804">Transcription</keyword>
<dbReference type="PROSITE" id="PS51464">
    <property type="entry name" value="SIS"/>
    <property type="match status" value="1"/>
</dbReference>
<evidence type="ECO:0000313" key="6">
    <source>
        <dbReference type="EMBL" id="OUZ32749.1"/>
    </source>
</evidence>
<dbReference type="InterPro" id="IPR036388">
    <property type="entry name" value="WH-like_DNA-bd_sf"/>
</dbReference>
<dbReference type="InterPro" id="IPR001347">
    <property type="entry name" value="SIS_dom"/>
</dbReference>
<dbReference type="GO" id="GO:1901135">
    <property type="term" value="P:carbohydrate derivative metabolic process"/>
    <property type="evidence" value="ECO:0007669"/>
    <property type="project" value="InterPro"/>
</dbReference>
<dbReference type="Gene3D" id="3.40.50.10490">
    <property type="entry name" value="Glucose-6-phosphate isomerase like protein, domain 1"/>
    <property type="match status" value="1"/>
</dbReference>
<gene>
    <name evidence="6" type="ORF">A5889_001458</name>
    <name evidence="7" type="ORF">A5889_001619</name>
</gene>
<evidence type="ECO:0000259" key="5">
    <source>
        <dbReference type="PROSITE" id="PS51464"/>
    </source>
</evidence>
<reference evidence="7" key="3">
    <citation type="submission" date="2024-03" db="EMBL/GenBank/DDBJ databases">
        <title>The Genome Sequence of Enterococcus sp. DIV0238c.</title>
        <authorList>
            <consortium name="The Broad Institute Genomics Platform"/>
            <consortium name="The Broad Institute Microbial Omics Core"/>
            <consortium name="The Broad Institute Genomic Center for Infectious Diseases"/>
            <person name="Earl A."/>
            <person name="Manson A."/>
            <person name="Gilmore M."/>
            <person name="Schwartman J."/>
            <person name="Shea T."/>
            <person name="Abouelleil A."/>
            <person name="Cao P."/>
            <person name="Chapman S."/>
            <person name="Cusick C."/>
            <person name="Young S."/>
            <person name="Neafsey D."/>
            <person name="Nusbaum C."/>
            <person name="Birren B."/>
        </authorList>
    </citation>
    <scope>NUCLEOTIDE SEQUENCE</scope>
    <source>
        <strain evidence="7">9D6_DIV0238</strain>
    </source>
</reference>
<feature type="domain" description="HTH rpiR-type" evidence="4">
    <location>
        <begin position="2"/>
        <end position="77"/>
    </location>
</feature>
<dbReference type="SUPFAM" id="SSF53697">
    <property type="entry name" value="SIS domain"/>
    <property type="match status" value="1"/>
</dbReference>
<dbReference type="GO" id="GO:0003677">
    <property type="term" value="F:DNA binding"/>
    <property type="evidence" value="ECO:0007669"/>
    <property type="project" value="UniProtKB-KW"/>
</dbReference>
<evidence type="ECO:0000313" key="7">
    <source>
        <dbReference type="EMBL" id="WYJ94117.1"/>
    </source>
</evidence>
<dbReference type="InterPro" id="IPR035472">
    <property type="entry name" value="RpiR-like_SIS"/>
</dbReference>
<reference evidence="7" key="2">
    <citation type="submission" date="2017-05" db="EMBL/GenBank/DDBJ databases">
        <authorList>
            <consortium name="The Broad Institute Genomics Platform"/>
            <consortium name="The Broad Institute Genomic Center for Infectious Diseases"/>
            <person name="Earl A."/>
            <person name="Manson A."/>
            <person name="Schwartman J."/>
            <person name="Gilmore M."/>
            <person name="Abouelleil A."/>
            <person name="Cao P."/>
            <person name="Chapman S."/>
            <person name="Cusick C."/>
            <person name="Shea T."/>
            <person name="Young S."/>
            <person name="Neafsey D."/>
            <person name="Nusbaum C."/>
            <person name="Birren B."/>
        </authorList>
    </citation>
    <scope>NUCLEOTIDE SEQUENCE</scope>
    <source>
        <strain evidence="7">9D6_DIV0238</strain>
    </source>
</reference>
<dbReference type="OrthoDB" id="3684496at2"/>
<proteinExistence type="predicted"/>
<evidence type="ECO:0000259" key="4">
    <source>
        <dbReference type="PROSITE" id="PS51071"/>
    </source>
</evidence>
<dbReference type="GO" id="GO:0097367">
    <property type="term" value="F:carbohydrate derivative binding"/>
    <property type="evidence" value="ECO:0007669"/>
    <property type="project" value="InterPro"/>
</dbReference>
<dbReference type="InterPro" id="IPR000281">
    <property type="entry name" value="HTH_RpiR"/>
</dbReference>
<dbReference type="InterPro" id="IPR046348">
    <property type="entry name" value="SIS_dom_sf"/>
</dbReference>
<dbReference type="Proteomes" id="UP000196151">
    <property type="component" value="Chromosome"/>
</dbReference>
<dbReference type="PANTHER" id="PTHR30514:SF21">
    <property type="entry name" value="RPIR-FAMILY TRANSCRIPTIONAL REGULATOR"/>
    <property type="match status" value="1"/>
</dbReference>
<evidence type="ECO:0000256" key="3">
    <source>
        <dbReference type="ARBA" id="ARBA00023163"/>
    </source>
</evidence>
<dbReference type="CDD" id="cd05013">
    <property type="entry name" value="SIS_RpiR"/>
    <property type="match status" value="1"/>
</dbReference>
<dbReference type="AlphaFoldDB" id="A0A200J7E4"/>
<organism evidence="6">
    <name type="scientific">Candidatus Enterococcus dunnyi</name>
    <dbReference type="NCBI Taxonomy" id="1834192"/>
    <lineage>
        <taxon>Bacteria</taxon>
        <taxon>Bacillati</taxon>
        <taxon>Bacillota</taxon>
        <taxon>Bacilli</taxon>
        <taxon>Lactobacillales</taxon>
        <taxon>Enterococcaceae</taxon>
        <taxon>Enterococcus</taxon>
    </lineage>
</organism>
<dbReference type="Pfam" id="PF01418">
    <property type="entry name" value="HTH_6"/>
    <property type="match status" value="1"/>
</dbReference>
<dbReference type="RefSeq" id="WP_087640596.1">
    <property type="nucleotide sequence ID" value="NZ_CP147246.1"/>
</dbReference>
<dbReference type="InterPro" id="IPR047640">
    <property type="entry name" value="RpiR-like"/>
</dbReference>
<dbReference type="PROSITE" id="PS51071">
    <property type="entry name" value="HTH_RPIR"/>
    <property type="match status" value="1"/>
</dbReference>
<dbReference type="Pfam" id="PF01380">
    <property type="entry name" value="SIS"/>
    <property type="match status" value="1"/>
</dbReference>
<keyword evidence="2" id="KW-0238">DNA-binding</keyword>
<reference evidence="6" key="1">
    <citation type="submission" date="2017-05" db="EMBL/GenBank/DDBJ databases">
        <title>The Genome Sequence of Enterococcus sp. 9D6_DIV0238.</title>
        <authorList>
            <consortium name="The Broad Institute Genomics Platform"/>
            <consortium name="The Broad Institute Genomic Center for Infectious Diseases"/>
            <person name="Earl A."/>
            <person name="Manson A."/>
            <person name="Schwartman J."/>
            <person name="Gilmore M."/>
            <person name="Abouelleil A."/>
            <person name="Cao P."/>
            <person name="Chapman S."/>
            <person name="Cusick C."/>
            <person name="Shea T."/>
            <person name="Young S."/>
            <person name="Neafsey D."/>
            <person name="Nusbaum C."/>
            <person name="Birren B."/>
        </authorList>
    </citation>
    <scope>NUCLEOTIDE SEQUENCE [LARGE SCALE GENOMIC DNA]</scope>
    <source>
        <strain evidence="6">9D6_DIV0238</strain>
    </source>
</reference>
<dbReference type="EMBL" id="CP147246">
    <property type="protein sequence ID" value="WYJ94117.1"/>
    <property type="molecule type" value="Genomic_DNA"/>
</dbReference>
<evidence type="ECO:0008006" key="9">
    <source>
        <dbReference type="Google" id="ProtNLM"/>
    </source>
</evidence>
<dbReference type="PANTHER" id="PTHR30514">
    <property type="entry name" value="GLUCOKINASE"/>
    <property type="match status" value="1"/>
</dbReference>
<dbReference type="InterPro" id="IPR009057">
    <property type="entry name" value="Homeodomain-like_sf"/>
</dbReference>
<sequence length="253" mass="28918">MTDIYKDINANYEKLSEAEQEVIDFILKFEDVGNLKLKDIKDKLYVSNATIIRACKKLNYATFNELKYAFVRSAKEKKSDYPIEADFLQILDGIKKDTLTTLELVDEDEIDLICDCLLQSRRIFCVGTGSSSQVASEFNRKLKLIDLWTNDYSDKFSIERIPQISTAQDVVVVFSLSGEVSEINEIMIRAKSNGTKVIAVTNMSTNQLKSLSTYSLLTYSSPSNRKKLRSRLMLYVMSTLIYEKLITKIPSFE</sequence>
<keyword evidence="1" id="KW-0805">Transcription regulation</keyword>
<feature type="domain" description="SIS" evidence="5">
    <location>
        <begin position="113"/>
        <end position="251"/>
    </location>
</feature>
<dbReference type="GO" id="GO:0003700">
    <property type="term" value="F:DNA-binding transcription factor activity"/>
    <property type="evidence" value="ECO:0007669"/>
    <property type="project" value="InterPro"/>
</dbReference>